<dbReference type="InterPro" id="IPR036291">
    <property type="entry name" value="NAD(P)-bd_dom_sf"/>
</dbReference>
<organism evidence="9 10">
    <name type="scientific">Staphylococcus pasteuri</name>
    <dbReference type="NCBI Taxonomy" id="45972"/>
    <lineage>
        <taxon>Bacteria</taxon>
        <taxon>Bacillati</taxon>
        <taxon>Bacillota</taxon>
        <taxon>Bacilli</taxon>
        <taxon>Bacillales</taxon>
        <taxon>Staphylococcaceae</taxon>
        <taxon>Staphylococcus</taxon>
    </lineage>
</organism>
<keyword evidence="5" id="KW-0560">Oxidoreductase</keyword>
<dbReference type="PRINTS" id="PR00079">
    <property type="entry name" value="G6PDHDRGNASE"/>
</dbReference>
<dbReference type="Proteomes" id="UP000182665">
    <property type="component" value="Unassembled WGS sequence"/>
</dbReference>
<comment type="pathway">
    <text evidence="1">Carbohydrate degradation; pentose phosphate pathway; D-ribulose 5-phosphate from D-glucose 6-phosphate (oxidative stage): step 1/3.</text>
</comment>
<dbReference type="Gene3D" id="3.30.360.10">
    <property type="entry name" value="Dihydrodipicolinate Reductase, domain 2"/>
    <property type="match status" value="1"/>
</dbReference>
<dbReference type="PROSITE" id="PS00069">
    <property type="entry name" value="G6P_DEHYDROGENASE"/>
    <property type="match status" value="1"/>
</dbReference>
<keyword evidence="10" id="KW-1185">Reference proteome</keyword>
<proteinExistence type="inferred from homology"/>
<feature type="domain" description="Glucose-6-phosphate dehydrogenase C-terminal" evidence="8">
    <location>
        <begin position="97"/>
        <end position="188"/>
    </location>
</feature>
<dbReference type="InterPro" id="IPR019796">
    <property type="entry name" value="G6P_DH_AS"/>
</dbReference>
<dbReference type="SUPFAM" id="SSF51735">
    <property type="entry name" value="NAD(P)-binding Rossmann-fold domains"/>
    <property type="match status" value="1"/>
</dbReference>
<sequence length="198" mass="23032">MLQMSLELDDKFDLKGNRLFYLAMSPNFFGIVTNYLKETGLTNVQGFKRIIIEKPFGDDLKSAEKLNNQIRKSFKEQEIFRIDHYLGKEMIQNIERLRFGNTIFEPLWNNKYISNIQVTSSETLGIEDRGSYYESSGALKDMVQNHLLQMVSLLAMEPPISRKSSDIRKEKVQVLKTLKCFNPNEIKKISYVVNMMGE</sequence>
<dbReference type="InterPro" id="IPR001282">
    <property type="entry name" value="G6P_DH"/>
</dbReference>
<dbReference type="PANTHER" id="PTHR23429">
    <property type="entry name" value="GLUCOSE-6-PHOSPHATE 1-DEHYDROGENASE G6PD"/>
    <property type="match status" value="1"/>
</dbReference>
<evidence type="ECO:0000256" key="2">
    <source>
        <dbReference type="ARBA" id="ARBA00009975"/>
    </source>
</evidence>
<dbReference type="EMBL" id="FPKT01000011">
    <property type="protein sequence ID" value="SFZ78867.1"/>
    <property type="molecule type" value="Genomic_DNA"/>
</dbReference>
<comment type="similarity">
    <text evidence="2">Belongs to the glucose-6-phosphate dehydrogenase family.</text>
</comment>
<keyword evidence="4" id="KW-0521">NADP</keyword>
<evidence type="ECO:0000313" key="9">
    <source>
        <dbReference type="EMBL" id="SFZ78867.1"/>
    </source>
</evidence>
<dbReference type="InterPro" id="IPR022675">
    <property type="entry name" value="G6P_DH_C"/>
</dbReference>
<dbReference type="Pfam" id="PF02781">
    <property type="entry name" value="G6PD_C"/>
    <property type="match status" value="1"/>
</dbReference>
<evidence type="ECO:0000313" key="10">
    <source>
        <dbReference type="Proteomes" id="UP000182665"/>
    </source>
</evidence>
<accession>A0ABY1H6R6</accession>
<reference evidence="9 10" key="1">
    <citation type="submission" date="2016-11" db="EMBL/GenBank/DDBJ databases">
        <authorList>
            <person name="Varghese N."/>
            <person name="Submissions S."/>
        </authorList>
    </citation>
    <scope>NUCLEOTIDE SEQUENCE [LARGE SCALE GENOMIC DNA]</scope>
    <source>
        <strain evidence="9 10">NFIX07</strain>
    </source>
</reference>
<gene>
    <name evidence="9" type="ORF">SAMN03097721_02466</name>
</gene>
<evidence type="ECO:0000256" key="4">
    <source>
        <dbReference type="ARBA" id="ARBA00022857"/>
    </source>
</evidence>
<evidence type="ECO:0000259" key="7">
    <source>
        <dbReference type="Pfam" id="PF00479"/>
    </source>
</evidence>
<dbReference type="Pfam" id="PF00479">
    <property type="entry name" value="G6PD_N"/>
    <property type="match status" value="1"/>
</dbReference>
<keyword evidence="3" id="KW-0313">Glucose metabolism</keyword>
<evidence type="ECO:0000256" key="1">
    <source>
        <dbReference type="ARBA" id="ARBA00004937"/>
    </source>
</evidence>
<protein>
    <submittedName>
        <fullName evidence="9">Glucose-6-phosphate 1-dehydrogenase</fullName>
    </submittedName>
</protein>
<dbReference type="PANTHER" id="PTHR23429:SF0">
    <property type="entry name" value="GLUCOSE-6-PHOSPHATE 1-DEHYDROGENASE"/>
    <property type="match status" value="1"/>
</dbReference>
<evidence type="ECO:0000256" key="3">
    <source>
        <dbReference type="ARBA" id="ARBA00022526"/>
    </source>
</evidence>
<dbReference type="Gene3D" id="3.40.50.720">
    <property type="entry name" value="NAD(P)-binding Rossmann-like Domain"/>
    <property type="match status" value="1"/>
</dbReference>
<name>A0ABY1H6R6_9STAP</name>
<evidence type="ECO:0000259" key="8">
    <source>
        <dbReference type="Pfam" id="PF02781"/>
    </source>
</evidence>
<comment type="caution">
    <text evidence="9">The sequence shown here is derived from an EMBL/GenBank/DDBJ whole genome shotgun (WGS) entry which is preliminary data.</text>
</comment>
<keyword evidence="6" id="KW-0119">Carbohydrate metabolism</keyword>
<evidence type="ECO:0000256" key="5">
    <source>
        <dbReference type="ARBA" id="ARBA00023002"/>
    </source>
</evidence>
<feature type="domain" description="Glucose-6-phosphate dehydrogenase NAD-binding" evidence="7">
    <location>
        <begin position="9"/>
        <end position="93"/>
    </location>
</feature>
<dbReference type="SUPFAM" id="SSF55347">
    <property type="entry name" value="Glyceraldehyde-3-phosphate dehydrogenase-like, C-terminal domain"/>
    <property type="match status" value="1"/>
</dbReference>
<dbReference type="InterPro" id="IPR022674">
    <property type="entry name" value="G6P_DH_NAD-bd"/>
</dbReference>
<evidence type="ECO:0000256" key="6">
    <source>
        <dbReference type="ARBA" id="ARBA00023277"/>
    </source>
</evidence>